<comment type="similarity">
    <text evidence="2">Belongs to the BTG family.</text>
</comment>
<dbReference type="CDD" id="cd12829">
    <property type="entry name" value="Alr1p-like"/>
    <property type="match status" value="1"/>
</dbReference>
<dbReference type="InterPro" id="IPR045861">
    <property type="entry name" value="CorA_cytoplasmic_dom"/>
</dbReference>
<dbReference type="PANTHER" id="PTHR21535">
    <property type="entry name" value="MAGNESIUM AND COBALT TRANSPORT PROTEIN/MITOCHONDRIAL IMPORT INNER MEMBRANE TRANSLOCASE SUBUNIT TIM8"/>
    <property type="match status" value="1"/>
</dbReference>
<keyword evidence="4 8" id="KW-0812">Transmembrane</keyword>
<protein>
    <recommendedName>
        <fullName evidence="9">Anti-proliferative protein domain-containing protein</fullName>
    </recommendedName>
</protein>
<evidence type="ECO:0000256" key="6">
    <source>
        <dbReference type="ARBA" id="ARBA00023136"/>
    </source>
</evidence>
<evidence type="ECO:0000256" key="5">
    <source>
        <dbReference type="ARBA" id="ARBA00022989"/>
    </source>
</evidence>
<keyword evidence="5 8" id="KW-1133">Transmembrane helix</keyword>
<dbReference type="SUPFAM" id="SSF160696">
    <property type="entry name" value="BTG domain-like"/>
    <property type="match status" value="1"/>
</dbReference>
<feature type="region of interest" description="Disordered" evidence="7">
    <location>
        <begin position="1"/>
        <end position="23"/>
    </location>
</feature>
<dbReference type="InterPro" id="IPR002523">
    <property type="entry name" value="MgTranspt_CorA/ZnTranspt_ZntB"/>
</dbReference>
<organism evidence="10 11">
    <name type="scientific">Phycomyces blakesleeanus (strain ATCC 8743b / DSM 1359 / FGSC 10004 / NBRC 33097 / NRRL 1555)</name>
    <dbReference type="NCBI Taxonomy" id="763407"/>
    <lineage>
        <taxon>Eukaryota</taxon>
        <taxon>Fungi</taxon>
        <taxon>Fungi incertae sedis</taxon>
        <taxon>Mucoromycota</taxon>
        <taxon>Mucoromycotina</taxon>
        <taxon>Mucoromycetes</taxon>
        <taxon>Mucorales</taxon>
        <taxon>Phycomycetaceae</taxon>
        <taxon>Phycomyces</taxon>
    </lineage>
</organism>
<comment type="similarity">
    <text evidence="3">Belongs to the CorA metal ion transporter (MIT) (TC 1.A.35) family.</text>
</comment>
<dbReference type="RefSeq" id="XP_018285421.1">
    <property type="nucleotide sequence ID" value="XM_018438803.1"/>
</dbReference>
<dbReference type="SMART" id="SM00099">
    <property type="entry name" value="btg1"/>
    <property type="match status" value="1"/>
</dbReference>
<gene>
    <name evidence="10" type="ORF">PHYBLDRAFT_183638</name>
</gene>
<name>A0A162ZK89_PHYB8</name>
<dbReference type="STRING" id="763407.A0A162ZK89"/>
<evidence type="ECO:0000259" key="9">
    <source>
        <dbReference type="SMART" id="SM00099"/>
    </source>
</evidence>
<feature type="transmembrane region" description="Helical" evidence="8">
    <location>
        <begin position="434"/>
        <end position="453"/>
    </location>
</feature>
<evidence type="ECO:0000313" key="10">
    <source>
        <dbReference type="EMBL" id="OAD67381.1"/>
    </source>
</evidence>
<dbReference type="InterPro" id="IPR002087">
    <property type="entry name" value="Anti_prolifrtn"/>
</dbReference>
<dbReference type="PRINTS" id="PR00310">
    <property type="entry name" value="ANTIPRLFBTG1"/>
</dbReference>
<feature type="transmembrane region" description="Helical" evidence="8">
    <location>
        <begin position="465"/>
        <end position="486"/>
    </location>
</feature>
<dbReference type="Pfam" id="PF07742">
    <property type="entry name" value="BTG"/>
    <property type="match status" value="1"/>
</dbReference>
<dbReference type="Gene3D" id="3.30.460.20">
    <property type="entry name" value="CorA soluble domain-like"/>
    <property type="match status" value="1"/>
</dbReference>
<feature type="region of interest" description="Disordered" evidence="7">
    <location>
        <begin position="651"/>
        <end position="670"/>
    </location>
</feature>
<dbReference type="GO" id="GO:0015095">
    <property type="term" value="F:magnesium ion transmembrane transporter activity"/>
    <property type="evidence" value="ECO:0007669"/>
    <property type="project" value="InterPro"/>
</dbReference>
<evidence type="ECO:0000256" key="1">
    <source>
        <dbReference type="ARBA" id="ARBA00004141"/>
    </source>
</evidence>
<reference evidence="11" key="1">
    <citation type="submission" date="2015-06" db="EMBL/GenBank/DDBJ databases">
        <title>Expansion of signal transduction pathways in fungi by whole-genome duplication.</title>
        <authorList>
            <consortium name="DOE Joint Genome Institute"/>
            <person name="Corrochano L.M."/>
            <person name="Kuo A."/>
            <person name="Marcet-Houben M."/>
            <person name="Polaino S."/>
            <person name="Salamov A."/>
            <person name="Villalobos J.M."/>
            <person name="Alvarez M.I."/>
            <person name="Avalos J."/>
            <person name="Benito E.P."/>
            <person name="Benoit I."/>
            <person name="Burger G."/>
            <person name="Camino L.P."/>
            <person name="Canovas D."/>
            <person name="Cerda-Olmedo E."/>
            <person name="Cheng J.-F."/>
            <person name="Dominguez A."/>
            <person name="Elias M."/>
            <person name="Eslava A.P."/>
            <person name="Glaser F."/>
            <person name="Grimwood J."/>
            <person name="Gutierrez G."/>
            <person name="Heitman J."/>
            <person name="Henrissat B."/>
            <person name="Iturriaga E.A."/>
            <person name="Lang B.F."/>
            <person name="Lavin J.L."/>
            <person name="Lee S."/>
            <person name="Li W."/>
            <person name="Lindquist E."/>
            <person name="Lopez-Garcia S."/>
            <person name="Luque E.M."/>
            <person name="Marcos A.T."/>
            <person name="Martin J."/>
            <person name="McCluskey K."/>
            <person name="Medina H.R."/>
            <person name="Miralles-Duran A."/>
            <person name="Miyazaki A."/>
            <person name="Munoz-Torres E."/>
            <person name="Oguiza J.A."/>
            <person name="Ohm R."/>
            <person name="Olmedo M."/>
            <person name="Orejas M."/>
            <person name="Ortiz-Castellanos L."/>
            <person name="Pisabarro A.G."/>
            <person name="Rodriguez-Romero J."/>
            <person name="Ruiz-Herrera J."/>
            <person name="Ruiz-Vazquez R."/>
            <person name="Sanz C."/>
            <person name="Schackwitz W."/>
            <person name="Schmutz J."/>
            <person name="Shahriari M."/>
            <person name="Shelest E."/>
            <person name="Silva-Franco F."/>
            <person name="Soanes D."/>
            <person name="Syed K."/>
            <person name="Tagua V.G."/>
            <person name="Talbot N.J."/>
            <person name="Thon M."/>
            <person name="De vries R.P."/>
            <person name="Wiebenga A."/>
            <person name="Yadav J.S."/>
            <person name="Braun E.L."/>
            <person name="Baker S."/>
            <person name="Garre V."/>
            <person name="Horwitz B."/>
            <person name="Torres-Martinez S."/>
            <person name="Idnurm A."/>
            <person name="Herrera-Estrella A."/>
            <person name="Gabaldon T."/>
            <person name="Grigoriev I.V."/>
        </authorList>
    </citation>
    <scope>NUCLEOTIDE SEQUENCE [LARGE SCALE GENOMIC DNA]</scope>
    <source>
        <strain evidence="11">NRRL 1555(-)</strain>
    </source>
</reference>
<evidence type="ECO:0000256" key="2">
    <source>
        <dbReference type="ARBA" id="ARBA00007989"/>
    </source>
</evidence>
<dbReference type="GO" id="GO:0016020">
    <property type="term" value="C:membrane"/>
    <property type="evidence" value="ECO:0007669"/>
    <property type="project" value="UniProtKB-SubCell"/>
</dbReference>
<dbReference type="Gene3D" id="3.90.640.90">
    <property type="entry name" value="Anti-proliferative protein, N-terminal domain"/>
    <property type="match status" value="1"/>
</dbReference>
<dbReference type="Proteomes" id="UP000077315">
    <property type="component" value="Unassembled WGS sequence"/>
</dbReference>
<dbReference type="EMBL" id="KV441024">
    <property type="protein sequence ID" value="OAD67381.1"/>
    <property type="molecule type" value="Genomic_DNA"/>
</dbReference>
<keyword evidence="6 8" id="KW-0472">Membrane</keyword>
<feature type="compositionally biased region" description="Basic and acidic residues" evidence="7">
    <location>
        <begin position="1"/>
        <end position="12"/>
    </location>
</feature>
<comment type="subcellular location">
    <subcellularLocation>
        <location evidence="1">Membrane</location>
        <topology evidence="1">Multi-pass membrane protein</topology>
    </subcellularLocation>
</comment>
<evidence type="ECO:0000256" key="8">
    <source>
        <dbReference type="SAM" id="Phobius"/>
    </source>
</evidence>
<dbReference type="InParanoid" id="A0A162ZK89"/>
<proteinExistence type="inferred from homology"/>
<dbReference type="SUPFAM" id="SSF144083">
    <property type="entry name" value="Magnesium transport protein CorA, transmembrane region"/>
    <property type="match status" value="1"/>
</dbReference>
<dbReference type="PANTHER" id="PTHR21535:SF51">
    <property type="entry name" value="MANGANESE RESISTANCE PROTEIN MNR2"/>
    <property type="match status" value="1"/>
</dbReference>
<dbReference type="GO" id="GO:0010961">
    <property type="term" value="P:intracellular magnesium ion homeostasis"/>
    <property type="evidence" value="ECO:0007669"/>
    <property type="project" value="TreeGrafter"/>
</dbReference>
<keyword evidence="11" id="KW-1185">Reference proteome</keyword>
<dbReference type="AlphaFoldDB" id="A0A162ZK89"/>
<dbReference type="Gene3D" id="1.20.58.340">
    <property type="entry name" value="Magnesium transport protein CorA, transmembrane region"/>
    <property type="match status" value="2"/>
</dbReference>
<dbReference type="SUPFAM" id="SSF143865">
    <property type="entry name" value="CorA soluble domain-like"/>
    <property type="match status" value="1"/>
</dbReference>
<evidence type="ECO:0000313" key="11">
    <source>
        <dbReference type="Proteomes" id="UP000077315"/>
    </source>
</evidence>
<dbReference type="OrthoDB" id="29879at2759"/>
<dbReference type="InterPro" id="IPR044089">
    <property type="entry name" value="Alr1-like"/>
</dbReference>
<dbReference type="Pfam" id="PF01544">
    <property type="entry name" value="CorA"/>
    <property type="match status" value="2"/>
</dbReference>
<dbReference type="GeneID" id="28999709"/>
<feature type="domain" description="Anti-proliferative protein" evidence="9">
    <location>
        <begin position="515"/>
        <end position="621"/>
    </location>
</feature>
<evidence type="ECO:0000256" key="3">
    <source>
        <dbReference type="ARBA" id="ARBA00009765"/>
    </source>
</evidence>
<dbReference type="InterPro" id="IPR036054">
    <property type="entry name" value="BTG-like_sf"/>
</dbReference>
<dbReference type="VEuPathDB" id="FungiDB:PHYBLDRAFT_183638"/>
<dbReference type="InterPro" id="IPR045863">
    <property type="entry name" value="CorA_TM1_TM2"/>
</dbReference>
<evidence type="ECO:0000256" key="7">
    <source>
        <dbReference type="SAM" id="MobiDB-lite"/>
    </source>
</evidence>
<accession>A0A162ZK89</accession>
<sequence>MESYFRNHREDQTTIDIIDPSSGLSSPLYPSARDDICYPVVPASRLPLDSRCPTDVDLDALNRIIHQDTEKAAIGLIHRRSLYGDPPESERWQNNDEDETRQCAYYHPDTGLIHGRSLLELEGGKGLESLLTKENYWIDITCPSQGDMKTLAKVFRIHPLTTEDIMGQESREKCDVFRNYMFVCYRGCVQDKGQLRPLSFYHIIFRRSIVTIHFVRGPHMNSVYQRIVQLQDHLLTVPDWINYAVMDEITDSFAPVIQQIEAEVNSIEEVVLDSVLDANVDADMVNRIGDCRKHVMQLLRLLGTKADVLRTLIKRCETIRSAEDIYNSSWASKSSQTLVGSPALRPLPNNTSMHRRKGSSPSQVTPLFLEEDEGRMLPDVGLYLGDVQDHILAMLQNLNHYDTVLARSHSNYLTRISIALTQTSNSTNQVIGRLTIFATILLPMNLITGLWGMNVKVPGKDHDDLLYFGCIVSSLVIFAICSLTLAKQTLIIKSTNQPTNQQQQQQLHNTFVKVMKLEIAQAVEFLGRLLQPKMESDLLLVYKQHLSLSLHQRFQDHWDTLQPLRGNAYRAISNFNGHLDPVLILAATSAAITPELIHTHLPRDFVLWIDPFSVAYRVGDHGNIMTLFEDRSRGRLGVKAEPPLTFVPRVSTPVRISPPNSPNSKQEATEAATTAVITAAAVKKYSIHQSSPLAIHAKKDEQKQLVMVN</sequence>
<feature type="region of interest" description="Disordered" evidence="7">
    <location>
        <begin position="341"/>
        <end position="364"/>
    </location>
</feature>
<evidence type="ECO:0000256" key="4">
    <source>
        <dbReference type="ARBA" id="ARBA00022692"/>
    </source>
</evidence>